<proteinExistence type="predicted"/>
<dbReference type="Pfam" id="PF06467">
    <property type="entry name" value="zf-FCS"/>
    <property type="match status" value="1"/>
</dbReference>
<dbReference type="GO" id="GO:0008270">
    <property type="term" value="F:zinc ion binding"/>
    <property type="evidence" value="ECO:0007669"/>
    <property type="project" value="InterPro"/>
</dbReference>
<gene>
    <name evidence="2" type="ORF">X975_24848</name>
</gene>
<organism evidence="2 3">
    <name type="scientific">Stegodyphus mimosarum</name>
    <name type="common">African social velvet spider</name>
    <dbReference type="NCBI Taxonomy" id="407821"/>
    <lineage>
        <taxon>Eukaryota</taxon>
        <taxon>Metazoa</taxon>
        <taxon>Ecdysozoa</taxon>
        <taxon>Arthropoda</taxon>
        <taxon>Chelicerata</taxon>
        <taxon>Arachnida</taxon>
        <taxon>Araneae</taxon>
        <taxon>Araneomorphae</taxon>
        <taxon>Entelegynae</taxon>
        <taxon>Eresoidea</taxon>
        <taxon>Eresidae</taxon>
        <taxon>Stegodyphus</taxon>
    </lineage>
</organism>
<reference evidence="2 3" key="1">
    <citation type="submission" date="2013-11" db="EMBL/GenBank/DDBJ databases">
        <title>Genome sequencing of Stegodyphus mimosarum.</title>
        <authorList>
            <person name="Bechsgaard J."/>
        </authorList>
    </citation>
    <scope>NUCLEOTIDE SEQUENCE [LARGE SCALE GENOMIC DNA]</scope>
</reference>
<dbReference type="EMBL" id="KK118739">
    <property type="protein sequence ID" value="KFM73734.1"/>
    <property type="molecule type" value="Genomic_DNA"/>
</dbReference>
<dbReference type="Proteomes" id="UP000054359">
    <property type="component" value="Unassembled WGS sequence"/>
</dbReference>
<accession>A0A087U8P5</accession>
<feature type="domain" description="MYM-type" evidence="1">
    <location>
        <begin position="12"/>
        <end position="46"/>
    </location>
</feature>
<evidence type="ECO:0000313" key="2">
    <source>
        <dbReference type="EMBL" id="KFM73734.1"/>
    </source>
</evidence>
<name>A0A087U8P5_STEMI</name>
<sequence>MCLHEYKTAFLKVTCAFCENEITKNAVVITEPSIKDFCNQSCLQKYTAKELSSQLEKHKGKQAN</sequence>
<dbReference type="InterPro" id="IPR010507">
    <property type="entry name" value="Znf_MYM"/>
</dbReference>
<keyword evidence="3" id="KW-1185">Reference proteome</keyword>
<feature type="non-terminal residue" evidence="2">
    <location>
        <position position="64"/>
    </location>
</feature>
<protein>
    <recommendedName>
        <fullName evidence="1">MYM-type domain-containing protein</fullName>
    </recommendedName>
</protein>
<evidence type="ECO:0000313" key="3">
    <source>
        <dbReference type="Proteomes" id="UP000054359"/>
    </source>
</evidence>
<dbReference type="AlphaFoldDB" id="A0A087U8P5"/>
<evidence type="ECO:0000259" key="1">
    <source>
        <dbReference type="Pfam" id="PF06467"/>
    </source>
</evidence>